<dbReference type="InterPro" id="IPR038207">
    <property type="entry name" value="DIX_dom_sf"/>
</dbReference>
<dbReference type="PANTHER" id="PTHR42509:SF1">
    <property type="entry name" value="DIX DOMAIN-CONTAINING PROTEIN"/>
    <property type="match status" value="1"/>
</dbReference>
<proteinExistence type="predicted"/>
<gene>
    <name evidence="4" type="ORF">BN9_109500</name>
</gene>
<dbReference type="Pfam" id="PF00778">
    <property type="entry name" value="DIX"/>
    <property type="match status" value="1"/>
</dbReference>
<evidence type="ECO:0000256" key="1">
    <source>
        <dbReference type="ARBA" id="ARBA00022687"/>
    </source>
</evidence>
<dbReference type="InterPro" id="IPR029071">
    <property type="entry name" value="Ubiquitin-like_domsf"/>
</dbReference>
<sequence length="281" mass="30743">MLNYFIPEDGDSSDHMNVVPLPAVDRLILKHIKEIFPLPGEFHYRFKTQFEGTYVWLDLTDGDDVVPSYNGNIVSKISRIRLVKTPMKQHVRESVKMPDLIETHIHDHTEAKQEEKQAKASTPKHFDNDLVGLLSDPIVPTSPISGASAKPPTPIQSSATAPVSDPFNLFDAATNPLVHPIQSSTNGASRNIPKPSVTSPIHNFSNQGPYSPMSKTSASATMQNAPVMRSPPGNMNISQMGQHMGMNSMPNSGPNIPGNNSFQGLQWQGMGGGSGQQQRKW</sequence>
<name>A0A024GRQ1_9STRA</name>
<feature type="domain" description="DIX" evidence="3">
    <location>
        <begin position="1"/>
        <end position="81"/>
    </location>
</feature>
<evidence type="ECO:0000259" key="3">
    <source>
        <dbReference type="PROSITE" id="PS50841"/>
    </source>
</evidence>
<feature type="compositionally biased region" description="Low complexity" evidence="2">
    <location>
        <begin position="246"/>
        <end position="268"/>
    </location>
</feature>
<dbReference type="PROSITE" id="PS50841">
    <property type="entry name" value="DIX"/>
    <property type="match status" value="1"/>
</dbReference>
<dbReference type="AlphaFoldDB" id="A0A024GRQ1"/>
<dbReference type="EMBL" id="CAIX01000316">
    <property type="protein sequence ID" value="CCI49595.1"/>
    <property type="molecule type" value="Genomic_DNA"/>
</dbReference>
<dbReference type="Gene3D" id="2.40.240.130">
    <property type="match status" value="1"/>
</dbReference>
<protein>
    <recommendedName>
        <fullName evidence="3">DIX domain-containing protein</fullName>
    </recommendedName>
</protein>
<dbReference type="OrthoDB" id="10007451at2759"/>
<dbReference type="Proteomes" id="UP000053237">
    <property type="component" value="Unassembled WGS sequence"/>
</dbReference>
<evidence type="ECO:0000256" key="2">
    <source>
        <dbReference type="SAM" id="MobiDB-lite"/>
    </source>
</evidence>
<keyword evidence="1" id="KW-0879">Wnt signaling pathway</keyword>
<evidence type="ECO:0000313" key="4">
    <source>
        <dbReference type="EMBL" id="CCI49595.1"/>
    </source>
</evidence>
<feature type="region of interest" description="Disordered" evidence="2">
    <location>
        <begin position="246"/>
        <end position="281"/>
    </location>
</feature>
<evidence type="ECO:0000313" key="5">
    <source>
        <dbReference type="Proteomes" id="UP000053237"/>
    </source>
</evidence>
<dbReference type="InterPro" id="IPR001158">
    <property type="entry name" value="DIX"/>
</dbReference>
<accession>A0A024GRQ1</accession>
<dbReference type="InParanoid" id="A0A024GRQ1"/>
<dbReference type="GO" id="GO:0016055">
    <property type="term" value="P:Wnt signaling pathway"/>
    <property type="evidence" value="ECO:0007669"/>
    <property type="project" value="UniProtKB-KW"/>
</dbReference>
<keyword evidence="5" id="KW-1185">Reference proteome</keyword>
<comment type="caution">
    <text evidence="4">The sequence shown here is derived from an EMBL/GenBank/DDBJ whole genome shotgun (WGS) entry which is preliminary data.</text>
</comment>
<reference evidence="4 5" key="1">
    <citation type="submission" date="2012-05" db="EMBL/GenBank/DDBJ databases">
        <title>Recombination and specialization in a pathogen metapopulation.</title>
        <authorList>
            <person name="Gardiner A."/>
            <person name="Kemen E."/>
            <person name="Schultz-Larsen T."/>
            <person name="MacLean D."/>
            <person name="Van Oosterhout C."/>
            <person name="Jones J.D.G."/>
        </authorList>
    </citation>
    <scope>NUCLEOTIDE SEQUENCE [LARGE SCALE GENOMIC DNA]</scope>
    <source>
        <strain evidence="4 5">Ac Nc2</strain>
    </source>
</reference>
<dbReference type="SUPFAM" id="SSF54236">
    <property type="entry name" value="Ubiquitin-like"/>
    <property type="match status" value="1"/>
</dbReference>
<feature type="region of interest" description="Disordered" evidence="2">
    <location>
        <begin position="142"/>
        <end position="161"/>
    </location>
</feature>
<organism evidence="4 5">
    <name type="scientific">Albugo candida</name>
    <dbReference type="NCBI Taxonomy" id="65357"/>
    <lineage>
        <taxon>Eukaryota</taxon>
        <taxon>Sar</taxon>
        <taxon>Stramenopiles</taxon>
        <taxon>Oomycota</taxon>
        <taxon>Peronosporomycetes</taxon>
        <taxon>Albuginales</taxon>
        <taxon>Albuginaceae</taxon>
        <taxon>Albugo</taxon>
    </lineage>
</organism>
<dbReference type="PANTHER" id="PTHR42509">
    <property type="entry name" value="DIX DOMAIN-CONTAINING PROTEIN"/>
    <property type="match status" value="1"/>
</dbReference>